<proteinExistence type="predicted"/>
<name>A0A6C0IP34_9ZZZZ</name>
<organism evidence="1">
    <name type="scientific">viral metagenome</name>
    <dbReference type="NCBI Taxonomy" id="1070528"/>
    <lineage>
        <taxon>unclassified sequences</taxon>
        <taxon>metagenomes</taxon>
        <taxon>organismal metagenomes</taxon>
    </lineage>
</organism>
<protein>
    <submittedName>
        <fullName evidence="1">Uncharacterized protein</fullName>
    </submittedName>
</protein>
<reference evidence="1" key="1">
    <citation type="journal article" date="2020" name="Nature">
        <title>Giant virus diversity and host interactions through global metagenomics.</title>
        <authorList>
            <person name="Schulz F."/>
            <person name="Roux S."/>
            <person name="Paez-Espino D."/>
            <person name="Jungbluth S."/>
            <person name="Walsh D.A."/>
            <person name="Denef V.J."/>
            <person name="McMahon K.D."/>
            <person name="Konstantinidis K.T."/>
            <person name="Eloe-Fadrosh E.A."/>
            <person name="Kyrpides N.C."/>
            <person name="Woyke T."/>
        </authorList>
    </citation>
    <scope>NUCLEOTIDE SEQUENCE</scope>
    <source>
        <strain evidence="1">GVMAG-M-3300023210-19</strain>
    </source>
</reference>
<sequence>MTVLEKIKLKLRVRKKTSQQYAIQELFFYIIKNWKTKE</sequence>
<dbReference type="AlphaFoldDB" id="A0A6C0IP34"/>
<accession>A0A6C0IP34</accession>
<evidence type="ECO:0000313" key="1">
    <source>
        <dbReference type="EMBL" id="QHT93273.1"/>
    </source>
</evidence>
<dbReference type="EMBL" id="MN740205">
    <property type="protein sequence ID" value="QHT93273.1"/>
    <property type="molecule type" value="Genomic_DNA"/>
</dbReference>